<keyword evidence="3" id="KW-1185">Reference proteome</keyword>
<accession>A0A5N8VEL4</accession>
<dbReference type="AlphaFoldDB" id="A0A5N8VEL4"/>
<organism evidence="2 3">
    <name type="scientific">Streptomyces adustus</name>
    <dbReference type="NCBI Taxonomy" id="1609272"/>
    <lineage>
        <taxon>Bacteria</taxon>
        <taxon>Bacillati</taxon>
        <taxon>Actinomycetota</taxon>
        <taxon>Actinomycetes</taxon>
        <taxon>Kitasatosporales</taxon>
        <taxon>Streptomycetaceae</taxon>
        <taxon>Streptomyces</taxon>
    </lineage>
</organism>
<dbReference type="SUPFAM" id="SSF55729">
    <property type="entry name" value="Acyl-CoA N-acyltransferases (Nat)"/>
    <property type="match status" value="1"/>
</dbReference>
<keyword evidence="2" id="KW-0808">Transferase</keyword>
<protein>
    <submittedName>
        <fullName evidence="2">GNAT family N-acetyltransferase</fullName>
    </submittedName>
</protein>
<evidence type="ECO:0000259" key="1">
    <source>
        <dbReference type="PROSITE" id="PS51186"/>
    </source>
</evidence>
<dbReference type="PANTHER" id="PTHR43233">
    <property type="entry name" value="FAMILY N-ACETYLTRANSFERASE, PUTATIVE (AFU_ORTHOLOGUE AFUA_6G03350)-RELATED"/>
    <property type="match status" value="1"/>
</dbReference>
<dbReference type="Gene3D" id="3.40.630.30">
    <property type="match status" value="1"/>
</dbReference>
<dbReference type="InterPro" id="IPR053144">
    <property type="entry name" value="Acetyltransferase_Butenolide"/>
</dbReference>
<gene>
    <name evidence="2" type="ORF">FNH09_14780</name>
</gene>
<feature type="domain" description="N-acetyltransferase" evidence="1">
    <location>
        <begin position="20"/>
        <end position="157"/>
    </location>
</feature>
<evidence type="ECO:0000313" key="3">
    <source>
        <dbReference type="Proteomes" id="UP000325849"/>
    </source>
</evidence>
<dbReference type="OrthoDB" id="3216107at2"/>
<dbReference type="CDD" id="cd04301">
    <property type="entry name" value="NAT_SF"/>
    <property type="match status" value="1"/>
</dbReference>
<name>A0A5N8VEL4_9ACTN</name>
<dbReference type="PROSITE" id="PS51186">
    <property type="entry name" value="GNAT"/>
    <property type="match status" value="1"/>
</dbReference>
<proteinExistence type="predicted"/>
<sequence>MTDLNDTSAPSASPDTRALVEGYELSTDPDRVDVERVHHWLSTDAYWAIGRSREKHERAIAGSLNFGVYDTVSGEQVAYARVVTDRATFAWLCDVYVHASVRGKGIGTALVAAVREQLRPYGLRRLLLATHDAHGVYEKVGFRALDVPDQWMVLTFE</sequence>
<dbReference type="RefSeq" id="WP_152887963.1">
    <property type="nucleotide sequence ID" value="NZ_JBHJTU010000010.1"/>
</dbReference>
<dbReference type="InterPro" id="IPR000182">
    <property type="entry name" value="GNAT_dom"/>
</dbReference>
<dbReference type="InterPro" id="IPR016181">
    <property type="entry name" value="Acyl_CoA_acyltransferase"/>
</dbReference>
<dbReference type="EMBL" id="VJZD01000048">
    <property type="protein sequence ID" value="MPY32488.1"/>
    <property type="molecule type" value="Genomic_DNA"/>
</dbReference>
<evidence type="ECO:0000313" key="2">
    <source>
        <dbReference type="EMBL" id="MPY32488.1"/>
    </source>
</evidence>
<reference evidence="2 3" key="1">
    <citation type="submission" date="2019-07" db="EMBL/GenBank/DDBJ databases">
        <title>New species of Amycolatopsis and Streptomyces.</title>
        <authorList>
            <person name="Duangmal K."/>
            <person name="Teo W.F.A."/>
            <person name="Lipun K."/>
        </authorList>
    </citation>
    <scope>NUCLEOTIDE SEQUENCE [LARGE SCALE GENOMIC DNA]</scope>
    <source>
        <strain evidence="2 3">NBRC 109810</strain>
    </source>
</reference>
<dbReference type="Proteomes" id="UP000325849">
    <property type="component" value="Unassembled WGS sequence"/>
</dbReference>
<comment type="caution">
    <text evidence="2">The sequence shown here is derived from an EMBL/GenBank/DDBJ whole genome shotgun (WGS) entry which is preliminary data.</text>
</comment>
<dbReference type="GO" id="GO:0016747">
    <property type="term" value="F:acyltransferase activity, transferring groups other than amino-acyl groups"/>
    <property type="evidence" value="ECO:0007669"/>
    <property type="project" value="InterPro"/>
</dbReference>
<dbReference type="PANTHER" id="PTHR43233:SF1">
    <property type="entry name" value="FAMILY N-ACETYLTRANSFERASE, PUTATIVE (AFU_ORTHOLOGUE AFUA_6G03350)-RELATED"/>
    <property type="match status" value="1"/>
</dbReference>
<dbReference type="Pfam" id="PF00583">
    <property type="entry name" value="Acetyltransf_1"/>
    <property type="match status" value="1"/>
</dbReference>